<comment type="similarity">
    <text evidence="3">Belongs to the SKA2 family.</text>
</comment>
<evidence type="ECO:0000256" key="9">
    <source>
        <dbReference type="ARBA" id="ARBA00022838"/>
    </source>
</evidence>
<dbReference type="GO" id="GO:0000278">
    <property type="term" value="P:mitotic cell cycle"/>
    <property type="evidence" value="ECO:0007669"/>
    <property type="project" value="TreeGrafter"/>
</dbReference>
<name>S8EAM0_9LAMI</name>
<evidence type="ECO:0000256" key="10">
    <source>
        <dbReference type="ARBA" id="ARBA00023212"/>
    </source>
</evidence>
<keyword evidence="10" id="KW-0206">Cytoskeleton</keyword>
<evidence type="ECO:0000256" key="8">
    <source>
        <dbReference type="ARBA" id="ARBA00022776"/>
    </source>
</evidence>
<comment type="caution">
    <text evidence="15">The sequence shown here is derived from an EMBL/GenBank/DDBJ whole genome shotgun (WGS) entry which is preliminary data.</text>
</comment>
<proteinExistence type="inferred from homology"/>
<dbReference type="GO" id="GO:0005876">
    <property type="term" value="C:spindle microtubule"/>
    <property type="evidence" value="ECO:0007669"/>
    <property type="project" value="InterPro"/>
</dbReference>
<protein>
    <recommendedName>
        <fullName evidence="13">Protein FAM33A</fullName>
    </recommendedName>
</protein>
<dbReference type="Proteomes" id="UP000015453">
    <property type="component" value="Unassembled WGS sequence"/>
</dbReference>
<keyword evidence="11" id="KW-0131">Cell cycle</keyword>
<evidence type="ECO:0000313" key="15">
    <source>
        <dbReference type="EMBL" id="EPS69577.1"/>
    </source>
</evidence>
<evidence type="ECO:0000256" key="11">
    <source>
        <dbReference type="ARBA" id="ARBA00023306"/>
    </source>
</evidence>
<evidence type="ECO:0000256" key="7">
    <source>
        <dbReference type="ARBA" id="ARBA00022701"/>
    </source>
</evidence>
<dbReference type="GO" id="GO:0007059">
    <property type="term" value="P:chromosome segregation"/>
    <property type="evidence" value="ECO:0007669"/>
    <property type="project" value="InterPro"/>
</dbReference>
<evidence type="ECO:0000256" key="1">
    <source>
        <dbReference type="ARBA" id="ARBA00004186"/>
    </source>
</evidence>
<dbReference type="PANTHER" id="PTHR32017:SF3">
    <property type="entry name" value="SPINDLE AND KINETOCHORE-ASSOCIATED PROTEIN 2"/>
    <property type="match status" value="1"/>
</dbReference>
<dbReference type="GO" id="GO:0051301">
    <property type="term" value="P:cell division"/>
    <property type="evidence" value="ECO:0007669"/>
    <property type="project" value="UniProtKB-KW"/>
</dbReference>
<evidence type="ECO:0000256" key="4">
    <source>
        <dbReference type="ARBA" id="ARBA00022454"/>
    </source>
</evidence>
<dbReference type="GO" id="GO:0008017">
    <property type="term" value="F:microtubule binding"/>
    <property type="evidence" value="ECO:0007669"/>
    <property type="project" value="InterPro"/>
</dbReference>
<evidence type="ECO:0000256" key="13">
    <source>
        <dbReference type="ARBA" id="ARBA00029651"/>
    </source>
</evidence>
<keyword evidence="4" id="KW-0158">Chromosome</keyword>
<evidence type="ECO:0000259" key="14">
    <source>
        <dbReference type="Pfam" id="PF16740"/>
    </source>
</evidence>
<keyword evidence="9" id="KW-0995">Kinetochore</keyword>
<sequence length="143" mass="16035">ESNSAADGLMALFSKANRDLSAVHNKLQKEFQQSYPDNANPMKLVARLKKIEEEMLTLKDQCRDLLAAKQDLIDESIRVLVGNRTMLQRLQSSTGIAVTSDADDPAYKNFNQVVDEWTTQVKSKSGEELESNEINQMLFSAIV</sequence>
<dbReference type="GO" id="GO:0000940">
    <property type="term" value="C:outer kinetochore"/>
    <property type="evidence" value="ECO:0007669"/>
    <property type="project" value="InterPro"/>
</dbReference>
<feature type="domain" description="Ska2 N-terminal" evidence="14">
    <location>
        <begin position="4"/>
        <end position="111"/>
    </location>
</feature>
<comment type="subcellular location">
    <subcellularLocation>
        <location evidence="2">Chromosome</location>
        <location evidence="2">Centromere</location>
        <location evidence="2">Kinetochore</location>
    </subcellularLocation>
    <subcellularLocation>
        <location evidence="1">Cytoplasm</location>
        <location evidence="1">Cytoskeleton</location>
        <location evidence="1">Spindle</location>
    </subcellularLocation>
</comment>
<dbReference type="AlphaFoldDB" id="S8EAM0"/>
<keyword evidence="8" id="KW-0498">Mitosis</keyword>
<keyword evidence="7" id="KW-0493">Microtubule</keyword>
<organism evidence="15 16">
    <name type="scientific">Genlisea aurea</name>
    <dbReference type="NCBI Taxonomy" id="192259"/>
    <lineage>
        <taxon>Eukaryota</taxon>
        <taxon>Viridiplantae</taxon>
        <taxon>Streptophyta</taxon>
        <taxon>Embryophyta</taxon>
        <taxon>Tracheophyta</taxon>
        <taxon>Spermatophyta</taxon>
        <taxon>Magnoliopsida</taxon>
        <taxon>eudicotyledons</taxon>
        <taxon>Gunneridae</taxon>
        <taxon>Pentapetalae</taxon>
        <taxon>asterids</taxon>
        <taxon>lamiids</taxon>
        <taxon>Lamiales</taxon>
        <taxon>Lentibulariaceae</taxon>
        <taxon>Genlisea</taxon>
    </lineage>
</organism>
<evidence type="ECO:0000256" key="6">
    <source>
        <dbReference type="ARBA" id="ARBA00022618"/>
    </source>
</evidence>
<evidence type="ECO:0000256" key="12">
    <source>
        <dbReference type="ARBA" id="ARBA00023328"/>
    </source>
</evidence>
<reference evidence="15 16" key="1">
    <citation type="journal article" date="2013" name="BMC Genomics">
        <title>The miniature genome of a carnivorous plant Genlisea aurea contains a low number of genes and short non-coding sequences.</title>
        <authorList>
            <person name="Leushkin E.V."/>
            <person name="Sutormin R.A."/>
            <person name="Nabieva E.R."/>
            <person name="Penin A.A."/>
            <person name="Kondrashov A.S."/>
            <person name="Logacheva M.D."/>
        </authorList>
    </citation>
    <scope>NUCLEOTIDE SEQUENCE [LARGE SCALE GENOMIC DNA]</scope>
</reference>
<dbReference type="InterPro" id="IPR042091">
    <property type="entry name" value="Ska2_N"/>
</dbReference>
<feature type="non-terminal residue" evidence="15">
    <location>
        <position position="1"/>
    </location>
</feature>
<keyword evidence="5" id="KW-0963">Cytoplasm</keyword>
<keyword evidence="16" id="KW-1185">Reference proteome</keyword>
<dbReference type="Pfam" id="PF16740">
    <property type="entry name" value="SKA2"/>
    <property type="match status" value="1"/>
</dbReference>
<dbReference type="PANTHER" id="PTHR32017">
    <property type="entry name" value="SPINDLE AND KINETOCHORE-ASSOCIATED PROTEIN 2"/>
    <property type="match status" value="1"/>
</dbReference>
<evidence type="ECO:0000256" key="2">
    <source>
        <dbReference type="ARBA" id="ARBA00004629"/>
    </source>
</evidence>
<keyword evidence="12" id="KW-0137">Centromere</keyword>
<accession>S8EAM0</accession>
<evidence type="ECO:0000313" key="16">
    <source>
        <dbReference type="Proteomes" id="UP000015453"/>
    </source>
</evidence>
<dbReference type="Gene3D" id="6.10.250.1380">
    <property type="match status" value="1"/>
</dbReference>
<evidence type="ECO:0000256" key="5">
    <source>
        <dbReference type="ARBA" id="ARBA00022490"/>
    </source>
</evidence>
<feature type="non-terminal residue" evidence="15">
    <location>
        <position position="143"/>
    </location>
</feature>
<dbReference type="InterPro" id="IPR026762">
    <property type="entry name" value="Ska2"/>
</dbReference>
<dbReference type="OrthoDB" id="193920at2759"/>
<evidence type="ECO:0000256" key="3">
    <source>
        <dbReference type="ARBA" id="ARBA00010684"/>
    </source>
</evidence>
<dbReference type="EMBL" id="AUSU01002062">
    <property type="protein sequence ID" value="EPS69577.1"/>
    <property type="molecule type" value="Genomic_DNA"/>
</dbReference>
<keyword evidence="6" id="KW-0132">Cell division</keyword>
<gene>
    <name evidence="15" type="ORF">M569_05191</name>
</gene>